<keyword evidence="3" id="KW-1185">Reference proteome</keyword>
<proteinExistence type="predicted"/>
<protein>
    <submittedName>
        <fullName evidence="2">Uncharacterized protein</fullName>
    </submittedName>
</protein>
<dbReference type="AlphaFoldDB" id="A0A4Y2M2P8"/>
<feature type="region of interest" description="Disordered" evidence="1">
    <location>
        <begin position="152"/>
        <end position="203"/>
    </location>
</feature>
<reference evidence="2 3" key="1">
    <citation type="journal article" date="2019" name="Sci. Rep.">
        <title>Orb-weaving spider Araneus ventricosus genome elucidates the spidroin gene catalogue.</title>
        <authorList>
            <person name="Kono N."/>
            <person name="Nakamura H."/>
            <person name="Ohtoshi R."/>
            <person name="Moran D.A.P."/>
            <person name="Shinohara A."/>
            <person name="Yoshida Y."/>
            <person name="Fujiwara M."/>
            <person name="Mori M."/>
            <person name="Tomita M."/>
            <person name="Arakawa K."/>
        </authorList>
    </citation>
    <scope>NUCLEOTIDE SEQUENCE [LARGE SCALE GENOMIC DNA]</scope>
</reference>
<evidence type="ECO:0000313" key="3">
    <source>
        <dbReference type="Proteomes" id="UP000499080"/>
    </source>
</evidence>
<name>A0A4Y2M2P8_ARAVE</name>
<feature type="region of interest" description="Disordered" evidence="1">
    <location>
        <begin position="1"/>
        <end position="39"/>
    </location>
</feature>
<dbReference type="OrthoDB" id="6463685at2759"/>
<dbReference type="Proteomes" id="UP000499080">
    <property type="component" value="Unassembled WGS sequence"/>
</dbReference>
<organism evidence="2 3">
    <name type="scientific">Araneus ventricosus</name>
    <name type="common">Orbweaver spider</name>
    <name type="synonym">Epeira ventricosa</name>
    <dbReference type="NCBI Taxonomy" id="182803"/>
    <lineage>
        <taxon>Eukaryota</taxon>
        <taxon>Metazoa</taxon>
        <taxon>Ecdysozoa</taxon>
        <taxon>Arthropoda</taxon>
        <taxon>Chelicerata</taxon>
        <taxon>Arachnida</taxon>
        <taxon>Araneae</taxon>
        <taxon>Araneomorphae</taxon>
        <taxon>Entelegynae</taxon>
        <taxon>Araneoidea</taxon>
        <taxon>Araneidae</taxon>
        <taxon>Araneus</taxon>
    </lineage>
</organism>
<sequence length="203" mass="22890">MVRSLRNESEDPDPEKERQDSNPTKRNESAERTKTFLDKDWNSPYGSGLPFGIGFGLPVRIRTPCTDPDSPFRYGLLVQEKCDSSHSSNYAKRCLAEWSRTNPKEEPGFQKVLDEAKKVNINLNLLLTTLGIPLFKLPESTSHLAQITERIKAQRKSETNRVNPAKSHPKTKINLEGNKINSTTKNSPKKKLNSVKRVADSEG</sequence>
<evidence type="ECO:0000256" key="1">
    <source>
        <dbReference type="SAM" id="MobiDB-lite"/>
    </source>
</evidence>
<accession>A0A4Y2M2P8</accession>
<gene>
    <name evidence="2" type="ORF">AVEN_208266_1</name>
</gene>
<evidence type="ECO:0000313" key="2">
    <source>
        <dbReference type="EMBL" id="GBN20690.1"/>
    </source>
</evidence>
<comment type="caution">
    <text evidence="2">The sequence shown here is derived from an EMBL/GenBank/DDBJ whole genome shotgun (WGS) entry which is preliminary data.</text>
</comment>
<dbReference type="EMBL" id="BGPR01006647">
    <property type="protein sequence ID" value="GBN20690.1"/>
    <property type="molecule type" value="Genomic_DNA"/>
</dbReference>